<dbReference type="PANTHER" id="PTHR24369">
    <property type="entry name" value="ANTIGEN BSP, PUTATIVE-RELATED"/>
    <property type="match status" value="1"/>
</dbReference>
<dbReference type="InterPro" id="IPR050541">
    <property type="entry name" value="LRR_TM_domain-containing"/>
</dbReference>
<evidence type="ECO:0000256" key="3">
    <source>
        <dbReference type="ARBA" id="ARBA00022737"/>
    </source>
</evidence>
<feature type="signal peptide" evidence="4">
    <location>
        <begin position="1"/>
        <end position="17"/>
    </location>
</feature>
<evidence type="ECO:0000256" key="1">
    <source>
        <dbReference type="ARBA" id="ARBA00022614"/>
    </source>
</evidence>
<dbReference type="Proteomes" id="UP001233999">
    <property type="component" value="Unassembled WGS sequence"/>
</dbReference>
<evidence type="ECO:0008006" key="7">
    <source>
        <dbReference type="Google" id="ProtNLM"/>
    </source>
</evidence>
<dbReference type="PANTHER" id="PTHR24369:SF210">
    <property type="entry name" value="CHAOPTIN-RELATED"/>
    <property type="match status" value="1"/>
</dbReference>
<dbReference type="SUPFAM" id="SSF52058">
    <property type="entry name" value="L domain-like"/>
    <property type="match status" value="1"/>
</dbReference>
<keyword evidence="1" id="KW-0433">Leucine-rich repeat</keyword>
<gene>
    <name evidence="5" type="ORF">L9F63_014048</name>
</gene>
<reference evidence="5" key="1">
    <citation type="journal article" date="2023" name="IScience">
        <title>Live-bearing cockroach genome reveals convergent evolutionary mechanisms linked to viviparity in insects and beyond.</title>
        <authorList>
            <person name="Fouks B."/>
            <person name="Harrison M.C."/>
            <person name="Mikhailova A.A."/>
            <person name="Marchal E."/>
            <person name="English S."/>
            <person name="Carruthers M."/>
            <person name="Jennings E.C."/>
            <person name="Chiamaka E.L."/>
            <person name="Frigard R.A."/>
            <person name="Pippel M."/>
            <person name="Attardo G.M."/>
            <person name="Benoit J.B."/>
            <person name="Bornberg-Bauer E."/>
            <person name="Tobe S.S."/>
        </authorList>
    </citation>
    <scope>NUCLEOTIDE SEQUENCE</scope>
    <source>
        <strain evidence="5">Stay&amp;Tobe</strain>
    </source>
</reference>
<feature type="chain" id="PRO_5042282609" description="LRRNT domain-containing protein" evidence="4">
    <location>
        <begin position="18"/>
        <end position="108"/>
    </location>
</feature>
<evidence type="ECO:0000256" key="2">
    <source>
        <dbReference type="ARBA" id="ARBA00022729"/>
    </source>
</evidence>
<reference evidence="5" key="2">
    <citation type="submission" date="2023-05" db="EMBL/GenBank/DDBJ databases">
        <authorList>
            <person name="Fouks B."/>
        </authorList>
    </citation>
    <scope>NUCLEOTIDE SEQUENCE</scope>
    <source>
        <strain evidence="5">Stay&amp;Tobe</strain>
        <tissue evidence="5">Testes</tissue>
    </source>
</reference>
<sequence>VMLVILIFIMVFTPSRPLECPTQCRCSNYKTWCKFSRFYKLPSQLPGTTQLLSIQFDDIKIINPSMVTISGLWNLTHLELNKVQLQEIEPGSFKTYESLTETDHHKQQ</sequence>
<feature type="non-terminal residue" evidence="5">
    <location>
        <position position="1"/>
    </location>
</feature>
<evidence type="ECO:0000313" key="6">
    <source>
        <dbReference type="Proteomes" id="UP001233999"/>
    </source>
</evidence>
<dbReference type="EMBL" id="JASPKZ010003041">
    <property type="protein sequence ID" value="KAJ9594535.1"/>
    <property type="molecule type" value="Genomic_DNA"/>
</dbReference>
<proteinExistence type="predicted"/>
<dbReference type="InterPro" id="IPR032675">
    <property type="entry name" value="LRR_dom_sf"/>
</dbReference>
<evidence type="ECO:0000256" key="4">
    <source>
        <dbReference type="SAM" id="SignalP"/>
    </source>
</evidence>
<dbReference type="GO" id="GO:0005886">
    <property type="term" value="C:plasma membrane"/>
    <property type="evidence" value="ECO:0007669"/>
    <property type="project" value="TreeGrafter"/>
</dbReference>
<keyword evidence="6" id="KW-1185">Reference proteome</keyword>
<keyword evidence="3" id="KW-0677">Repeat</keyword>
<feature type="non-terminal residue" evidence="5">
    <location>
        <position position="108"/>
    </location>
</feature>
<evidence type="ECO:0000313" key="5">
    <source>
        <dbReference type="EMBL" id="KAJ9594535.1"/>
    </source>
</evidence>
<dbReference type="Gene3D" id="3.80.10.10">
    <property type="entry name" value="Ribonuclease Inhibitor"/>
    <property type="match status" value="1"/>
</dbReference>
<name>A0AAD8EKZ8_DIPPU</name>
<keyword evidence="2 4" id="KW-0732">Signal</keyword>
<organism evidence="5 6">
    <name type="scientific">Diploptera punctata</name>
    <name type="common">Pacific beetle cockroach</name>
    <dbReference type="NCBI Taxonomy" id="6984"/>
    <lineage>
        <taxon>Eukaryota</taxon>
        <taxon>Metazoa</taxon>
        <taxon>Ecdysozoa</taxon>
        <taxon>Arthropoda</taxon>
        <taxon>Hexapoda</taxon>
        <taxon>Insecta</taxon>
        <taxon>Pterygota</taxon>
        <taxon>Neoptera</taxon>
        <taxon>Polyneoptera</taxon>
        <taxon>Dictyoptera</taxon>
        <taxon>Blattodea</taxon>
        <taxon>Blaberoidea</taxon>
        <taxon>Blaberidae</taxon>
        <taxon>Diplopterinae</taxon>
        <taxon>Diploptera</taxon>
    </lineage>
</organism>
<accession>A0AAD8EKZ8</accession>
<dbReference type="AlphaFoldDB" id="A0AAD8EKZ8"/>
<comment type="caution">
    <text evidence="5">The sequence shown here is derived from an EMBL/GenBank/DDBJ whole genome shotgun (WGS) entry which is preliminary data.</text>
</comment>
<protein>
    <recommendedName>
        <fullName evidence="7">LRRNT domain-containing protein</fullName>
    </recommendedName>
</protein>